<evidence type="ECO:0000256" key="2">
    <source>
        <dbReference type="ARBA" id="ARBA00010617"/>
    </source>
</evidence>
<dbReference type="AlphaFoldDB" id="A0A0G4PEI8"/>
<dbReference type="Pfam" id="PF00067">
    <property type="entry name" value="p450"/>
    <property type="match status" value="2"/>
</dbReference>
<dbReference type="GO" id="GO:0043386">
    <property type="term" value="P:mycotoxin biosynthetic process"/>
    <property type="evidence" value="ECO:0007669"/>
    <property type="project" value="UniProtKB-ARBA"/>
</dbReference>
<keyword evidence="6 8" id="KW-0408">Iron</keyword>
<dbReference type="InterPro" id="IPR036396">
    <property type="entry name" value="Cyt_P450_sf"/>
</dbReference>
<dbReference type="EMBL" id="HG793145">
    <property type="protein sequence ID" value="CRL24748.1"/>
    <property type="molecule type" value="Genomic_DNA"/>
</dbReference>
<evidence type="ECO:0000313" key="11">
    <source>
        <dbReference type="Proteomes" id="UP000053732"/>
    </source>
</evidence>
<dbReference type="PRINTS" id="PR00385">
    <property type="entry name" value="P450"/>
</dbReference>
<dbReference type="FunFam" id="1.10.630.10:FF:000050">
    <property type="entry name" value="Cytochrome P450 monooxygenase"/>
    <property type="match status" value="1"/>
</dbReference>
<evidence type="ECO:0000256" key="4">
    <source>
        <dbReference type="ARBA" id="ARBA00022723"/>
    </source>
</evidence>
<keyword evidence="9" id="KW-0472">Membrane</keyword>
<dbReference type="STRING" id="1429867.A0A0G4PEI8"/>
<dbReference type="GO" id="GO:0016705">
    <property type="term" value="F:oxidoreductase activity, acting on paired donors, with incorporation or reduction of molecular oxygen"/>
    <property type="evidence" value="ECO:0007669"/>
    <property type="project" value="InterPro"/>
</dbReference>
<evidence type="ECO:0000256" key="9">
    <source>
        <dbReference type="SAM" id="Phobius"/>
    </source>
</evidence>
<keyword evidence="7" id="KW-0503">Monooxygenase</keyword>
<dbReference type="InterPro" id="IPR017972">
    <property type="entry name" value="Cyt_P450_CS"/>
</dbReference>
<dbReference type="SUPFAM" id="SSF48264">
    <property type="entry name" value="Cytochrome P450"/>
    <property type="match status" value="2"/>
</dbReference>
<evidence type="ECO:0000256" key="3">
    <source>
        <dbReference type="ARBA" id="ARBA00022617"/>
    </source>
</evidence>
<dbReference type="PROSITE" id="PS00086">
    <property type="entry name" value="CYTOCHROME_P450"/>
    <property type="match status" value="2"/>
</dbReference>
<evidence type="ECO:0000256" key="5">
    <source>
        <dbReference type="ARBA" id="ARBA00023002"/>
    </source>
</evidence>
<keyword evidence="5" id="KW-0560">Oxidoreductase</keyword>
<dbReference type="PANTHER" id="PTHR24305">
    <property type="entry name" value="CYTOCHROME P450"/>
    <property type="match status" value="1"/>
</dbReference>
<dbReference type="InterPro" id="IPR050121">
    <property type="entry name" value="Cytochrome_P450_monoxygenase"/>
</dbReference>
<dbReference type="PRINTS" id="PR00463">
    <property type="entry name" value="EP450I"/>
</dbReference>
<evidence type="ECO:0000256" key="6">
    <source>
        <dbReference type="ARBA" id="ARBA00023004"/>
    </source>
</evidence>
<keyword evidence="11" id="KW-1185">Reference proteome</keyword>
<feature type="transmembrane region" description="Helical" evidence="9">
    <location>
        <begin position="326"/>
        <end position="353"/>
    </location>
</feature>
<dbReference type="GO" id="GO:0004497">
    <property type="term" value="F:monooxygenase activity"/>
    <property type="evidence" value="ECO:0007669"/>
    <property type="project" value="UniProtKB-KW"/>
</dbReference>
<keyword evidence="3 8" id="KW-0349">Heme</keyword>
<dbReference type="InterPro" id="IPR002401">
    <property type="entry name" value="Cyt_P450_E_grp-I"/>
</dbReference>
<keyword evidence="4 8" id="KW-0479">Metal-binding</keyword>
<protein>
    <submittedName>
        <fullName evidence="10">Cytochrome P450</fullName>
    </submittedName>
</protein>
<feature type="binding site" description="axial binding residue" evidence="8">
    <location>
        <position position="485"/>
    </location>
    <ligand>
        <name>heme</name>
        <dbReference type="ChEBI" id="CHEBI:30413"/>
    </ligand>
    <ligandPart>
        <name>Fe</name>
        <dbReference type="ChEBI" id="CHEBI:18248"/>
    </ligandPart>
</feature>
<evidence type="ECO:0000256" key="1">
    <source>
        <dbReference type="ARBA" id="ARBA00001971"/>
    </source>
</evidence>
<feature type="transmembrane region" description="Helical" evidence="9">
    <location>
        <begin position="24"/>
        <end position="54"/>
    </location>
</feature>
<organism evidence="10 11">
    <name type="scientific">Penicillium camemberti (strain FM 013)</name>
    <dbReference type="NCBI Taxonomy" id="1429867"/>
    <lineage>
        <taxon>Eukaryota</taxon>
        <taxon>Fungi</taxon>
        <taxon>Dikarya</taxon>
        <taxon>Ascomycota</taxon>
        <taxon>Pezizomycotina</taxon>
        <taxon>Eurotiomycetes</taxon>
        <taxon>Eurotiomycetidae</taxon>
        <taxon>Eurotiales</taxon>
        <taxon>Aspergillaceae</taxon>
        <taxon>Penicillium</taxon>
    </lineage>
</organism>
<dbReference type="Gene3D" id="1.10.630.10">
    <property type="entry name" value="Cytochrome P450"/>
    <property type="match status" value="2"/>
</dbReference>
<dbReference type="InterPro" id="IPR001128">
    <property type="entry name" value="Cyt_P450"/>
</dbReference>
<name>A0A0G4PEI8_PENC3</name>
<keyword evidence="9" id="KW-0812">Transmembrane</keyword>
<evidence type="ECO:0000256" key="8">
    <source>
        <dbReference type="PIRSR" id="PIRSR602401-1"/>
    </source>
</evidence>
<evidence type="ECO:0000256" key="7">
    <source>
        <dbReference type="ARBA" id="ARBA00023033"/>
    </source>
</evidence>
<keyword evidence="9" id="KW-1133">Transmembrane helix</keyword>
<dbReference type="Proteomes" id="UP000053732">
    <property type="component" value="Unassembled WGS sequence"/>
</dbReference>
<evidence type="ECO:0000313" key="10">
    <source>
        <dbReference type="EMBL" id="CRL24748.1"/>
    </source>
</evidence>
<comment type="cofactor">
    <cofactor evidence="1 8">
        <name>heme</name>
        <dbReference type="ChEBI" id="CHEBI:30413"/>
    </cofactor>
</comment>
<dbReference type="GO" id="GO:0020037">
    <property type="term" value="F:heme binding"/>
    <property type="evidence" value="ECO:0007669"/>
    <property type="project" value="InterPro"/>
</dbReference>
<dbReference type="GO" id="GO:0005506">
    <property type="term" value="F:iron ion binding"/>
    <property type="evidence" value="ECO:0007669"/>
    <property type="project" value="InterPro"/>
</dbReference>
<proteinExistence type="inferred from homology"/>
<sequence length="822" mass="92914">MYLLSGVHHTVNHDSDAIPKRSDIIMAIIISFPVAALHSAVYAVPPLFLLYLALNYFYNSLNIFPGPFWAHLTDVWRYIDVKGRRPELTHIALHRKYGDIVRLGPRTLSFADPKATKVIYGLNKGFTKSEFYPVQMTVSKGEPLPSLFSTLDETFHANLRRSVNHAFSMSSLVQYEPMVDETTEIFLDQTSRLFADGSTVCDFARWLQFFAFDVIGSITYSKRHGFIEKNEDIDGIVSSLANIFDYSAPVGQMPWLDKLFWKNPIFDLLQKLGLSDNSHPVAIFAKHRMEERMSAKVDITGSKDDLLTMFLKAGESRPDFMTNKRILTMAVSMAFAGSETTAISIAAVFYYLLKNPECMTRVKQELDDAVDNGTIVNRPTGLVSWTESRQLPYLDACIKEAFRMHPAAGLPLERVVPASGVEISGHLIPGGTIVGCSPWVIHRREDIFGPDANVYNPDRWLTAPPDQIKAMDGMMLQFGAGSRTCIGKNISLMEIYKIIPSFLRRFEVQLAHPDQEWKLWNACLFFSPLRKVPGPFLARFSRFWELNAIRRNDLNETYIRLHEKYGHKAFSRILNPLAADLRLHALGPVVRIAPNRYSFNTPEALKTIYTSNENPKSEPFLAKLMDLKLKGRIDQGSIFSSCGSNIIAGSDTTAITLSAAFYYIYQNPIVLKKLRDEIDAHERAGLLSNPAGFTEAQQMPYLQGIIKETLRMHPAVAQMLPREVPKNGVVLNGYHFPEKTQVGISAWALHYNPELIDSPREFRPQRSGFGGGSRVCLGKNISLPEMAKAIPEVVRYFNIRFEKPGQPWELDVGWFTWSSYKC</sequence>
<dbReference type="PANTHER" id="PTHR24305:SF235">
    <property type="entry name" value="CYTOCHROME P450 MONOOXYGENASE APDB-RELATED"/>
    <property type="match status" value="1"/>
</dbReference>
<dbReference type="CDD" id="cd11060">
    <property type="entry name" value="CYP57A1-like"/>
    <property type="match status" value="1"/>
</dbReference>
<reference evidence="10 11" key="1">
    <citation type="journal article" date="2014" name="Nat. Commun.">
        <title>Multiple recent horizontal transfers of a large genomic region in cheese making fungi.</title>
        <authorList>
            <person name="Cheeseman K."/>
            <person name="Ropars J."/>
            <person name="Renault P."/>
            <person name="Dupont J."/>
            <person name="Gouzy J."/>
            <person name="Branca A."/>
            <person name="Abraham A.L."/>
            <person name="Ceppi M."/>
            <person name="Conseiller E."/>
            <person name="Debuchy R."/>
            <person name="Malagnac F."/>
            <person name="Goarin A."/>
            <person name="Silar P."/>
            <person name="Lacoste S."/>
            <person name="Sallet E."/>
            <person name="Bensimon A."/>
            <person name="Giraud T."/>
            <person name="Brygoo Y."/>
        </authorList>
    </citation>
    <scope>NUCLEOTIDE SEQUENCE [LARGE SCALE GENOMIC DNA]</scope>
    <source>
        <strain evidence="11">FM 013</strain>
    </source>
</reference>
<comment type="similarity">
    <text evidence="2">Belongs to the cytochrome P450 family.</text>
</comment>
<accession>A0A0G4PEI8</accession>
<gene>
    <name evidence="10" type="ORF">PCAMFM013_S012g000358</name>
</gene>